<dbReference type="AlphaFoldDB" id="A0A0L7KLU1"/>
<feature type="compositionally biased region" description="Polar residues" evidence="1">
    <location>
        <begin position="76"/>
        <end position="86"/>
    </location>
</feature>
<dbReference type="Proteomes" id="UP000037510">
    <property type="component" value="Unassembled WGS sequence"/>
</dbReference>
<dbReference type="InterPro" id="IPR029205">
    <property type="entry name" value="Clathrin-bd"/>
</dbReference>
<dbReference type="EMBL" id="JTDY01009111">
    <property type="protein sequence ID" value="KOB64090.1"/>
    <property type="molecule type" value="Genomic_DNA"/>
</dbReference>
<keyword evidence="4" id="KW-1185">Reference proteome</keyword>
<feature type="region of interest" description="Disordered" evidence="1">
    <location>
        <begin position="71"/>
        <end position="104"/>
    </location>
</feature>
<sequence>MESITNVLSSIFKEEVMEPQREFEGKLETMLSETWRHLRETDVRQPYIVNWNNSLGQKTLLRALCIDSRNIPQKPLTPSSSSQGETASLEKASTKPGGWTQTKSDKIYSSTLNVQPLRQINLPDTHIFTPTDSETPRSKTIHYNNVPPILSQPVLDNTKPVESFPAQNTEPSNEKDDDDDWEFQDFRGSSGGIKTATAPQTEPPLDPKLENISKPNVTYQTQVLQPIRMEPLMPSLNWPDPGEVKETFEDFSDFVSKTSWNNEQSHITPQESRAIAESGTLEIINDGLKGIEVEAKEVPKLVPQAKSSESFDDDFDTFQSALPPKNSTSDFAFNSTSSNTFNNIPSQSIIKDFDYTFPKNNNKSDTISVENTRPNEALTHSLGFTPTPELTSNKKLLPLGNPMSSNLLQPLPMNSNTTQKHKKTAQILQPLSLESYSQINWPNPGIDLQDLSRFNPVETLQSLKTELSAGSGGGPSKGASPIHAQKNAVSNQAPDDDWGEFVSSKPKQQTLPKKAPGFVDDDEWTDFVSSPSVKPQNGLNTISLNVHTNSNIQKSSNKLPSKNSKAPLDIPTLNYITPKSSGHSTYNERHFQNL</sequence>
<name>A0A0L7KLU1_OPEBR</name>
<evidence type="ECO:0000259" key="2">
    <source>
        <dbReference type="Pfam" id="PF15045"/>
    </source>
</evidence>
<comment type="caution">
    <text evidence="3">The sequence shown here is derived from an EMBL/GenBank/DDBJ whole genome shotgun (WGS) entry which is preliminary data.</text>
</comment>
<gene>
    <name evidence="3" type="ORF">OBRU01_24577</name>
</gene>
<evidence type="ECO:0000313" key="4">
    <source>
        <dbReference type="Proteomes" id="UP000037510"/>
    </source>
</evidence>
<organism evidence="3 4">
    <name type="scientific">Operophtera brumata</name>
    <name type="common">Winter moth</name>
    <name type="synonym">Phalaena brumata</name>
    <dbReference type="NCBI Taxonomy" id="104452"/>
    <lineage>
        <taxon>Eukaryota</taxon>
        <taxon>Metazoa</taxon>
        <taxon>Ecdysozoa</taxon>
        <taxon>Arthropoda</taxon>
        <taxon>Hexapoda</taxon>
        <taxon>Insecta</taxon>
        <taxon>Pterygota</taxon>
        <taxon>Neoptera</taxon>
        <taxon>Endopterygota</taxon>
        <taxon>Lepidoptera</taxon>
        <taxon>Glossata</taxon>
        <taxon>Ditrysia</taxon>
        <taxon>Geometroidea</taxon>
        <taxon>Geometridae</taxon>
        <taxon>Larentiinae</taxon>
        <taxon>Operophtera</taxon>
    </lineage>
</organism>
<proteinExistence type="predicted"/>
<dbReference type="Pfam" id="PF15045">
    <property type="entry name" value="Clathrin_bdg"/>
    <property type="match status" value="1"/>
</dbReference>
<feature type="region of interest" description="Disordered" evidence="1">
    <location>
        <begin position="466"/>
        <end position="518"/>
    </location>
</feature>
<feature type="region of interest" description="Disordered" evidence="1">
    <location>
        <begin position="123"/>
        <end position="212"/>
    </location>
</feature>
<feature type="domain" description="Aftiphilin clathrin-binding box" evidence="2">
    <location>
        <begin position="34"/>
        <end position="72"/>
    </location>
</feature>
<reference evidence="3 4" key="1">
    <citation type="journal article" date="2015" name="Genome Biol. Evol.">
        <title>The genome of winter moth (Operophtera brumata) provides a genomic perspective on sexual dimorphism and phenology.</title>
        <authorList>
            <person name="Derks M.F."/>
            <person name="Smit S."/>
            <person name="Salis L."/>
            <person name="Schijlen E."/>
            <person name="Bossers A."/>
            <person name="Mateman C."/>
            <person name="Pijl A.S."/>
            <person name="de Ridder D."/>
            <person name="Groenen M.A."/>
            <person name="Visser M.E."/>
            <person name="Megens H.J."/>
        </authorList>
    </citation>
    <scope>NUCLEOTIDE SEQUENCE [LARGE SCALE GENOMIC DNA]</scope>
    <source>
        <strain evidence="3">WM2013NL</strain>
        <tissue evidence="3">Head and thorax</tissue>
    </source>
</reference>
<accession>A0A0L7KLU1</accession>
<protein>
    <recommendedName>
        <fullName evidence="2">Aftiphilin clathrin-binding box domain-containing protein</fullName>
    </recommendedName>
</protein>
<evidence type="ECO:0000256" key="1">
    <source>
        <dbReference type="SAM" id="MobiDB-lite"/>
    </source>
</evidence>
<evidence type="ECO:0000313" key="3">
    <source>
        <dbReference type="EMBL" id="KOB64090.1"/>
    </source>
</evidence>